<evidence type="ECO:0000256" key="3">
    <source>
        <dbReference type="ARBA" id="ARBA00023125"/>
    </source>
</evidence>
<proteinExistence type="inferred from homology"/>
<dbReference type="Pfam" id="PF03466">
    <property type="entry name" value="LysR_substrate"/>
    <property type="match status" value="1"/>
</dbReference>
<dbReference type="GO" id="GO:0006351">
    <property type="term" value="P:DNA-templated transcription"/>
    <property type="evidence" value="ECO:0007669"/>
    <property type="project" value="TreeGrafter"/>
</dbReference>
<comment type="similarity">
    <text evidence="1">Belongs to the LysR transcriptional regulatory family.</text>
</comment>
<dbReference type="GO" id="GO:0043565">
    <property type="term" value="F:sequence-specific DNA binding"/>
    <property type="evidence" value="ECO:0007669"/>
    <property type="project" value="TreeGrafter"/>
</dbReference>
<dbReference type="EMBL" id="AJWN02000070">
    <property type="protein sequence ID" value="OEE60112.1"/>
    <property type="molecule type" value="Genomic_DNA"/>
</dbReference>
<dbReference type="GO" id="GO:0003700">
    <property type="term" value="F:DNA-binding transcription factor activity"/>
    <property type="evidence" value="ECO:0007669"/>
    <property type="project" value="InterPro"/>
</dbReference>
<comment type="caution">
    <text evidence="6">The sequence shown here is derived from an EMBL/GenBank/DDBJ whole genome shotgun (WGS) entry which is preliminary data.</text>
</comment>
<dbReference type="PROSITE" id="PS50931">
    <property type="entry name" value="HTH_LYSR"/>
    <property type="match status" value="1"/>
</dbReference>
<dbReference type="Pfam" id="PF00126">
    <property type="entry name" value="HTH_1"/>
    <property type="match status" value="1"/>
</dbReference>
<organism evidence="6 7">
    <name type="scientific">Enterovibrio norvegicus FF-454</name>
    <dbReference type="NCBI Taxonomy" id="1185651"/>
    <lineage>
        <taxon>Bacteria</taxon>
        <taxon>Pseudomonadati</taxon>
        <taxon>Pseudomonadota</taxon>
        <taxon>Gammaproteobacteria</taxon>
        <taxon>Vibrionales</taxon>
        <taxon>Vibrionaceae</taxon>
        <taxon>Enterovibrio</taxon>
    </lineage>
</organism>
<dbReference type="InterPro" id="IPR005119">
    <property type="entry name" value="LysR_subst-bd"/>
</dbReference>
<keyword evidence="3" id="KW-0238">DNA-binding</keyword>
<dbReference type="Proteomes" id="UP000095039">
    <property type="component" value="Unassembled WGS sequence"/>
</dbReference>
<evidence type="ECO:0000259" key="5">
    <source>
        <dbReference type="PROSITE" id="PS50931"/>
    </source>
</evidence>
<dbReference type="PANTHER" id="PTHR30537">
    <property type="entry name" value="HTH-TYPE TRANSCRIPTIONAL REGULATOR"/>
    <property type="match status" value="1"/>
</dbReference>
<evidence type="ECO:0000256" key="4">
    <source>
        <dbReference type="ARBA" id="ARBA00023163"/>
    </source>
</evidence>
<accession>A0A1E5C4J7</accession>
<evidence type="ECO:0000256" key="1">
    <source>
        <dbReference type="ARBA" id="ARBA00009437"/>
    </source>
</evidence>
<keyword evidence="2" id="KW-0805">Transcription regulation</keyword>
<dbReference type="Gene3D" id="3.40.190.290">
    <property type="match status" value="1"/>
</dbReference>
<dbReference type="CDD" id="cd08422">
    <property type="entry name" value="PBP2_CrgA_like"/>
    <property type="match status" value="1"/>
</dbReference>
<keyword evidence="7" id="KW-1185">Reference proteome</keyword>
<dbReference type="AlphaFoldDB" id="A0A1E5C4J7"/>
<sequence length="296" mass="33117">MDRITAAKVFIDVSKTGSFTASADRLDMSRPMVTRYIETMENWLETRLLNRTTRQVSLTSAGERYLDHIEQLVDQAESLSFLNTTHGELTGTVRIAVSMSFGHAQLVPALKTFMADNPRVIIDMDLRDTTNDLTHDRIDLAIRISSNPDPSLIGKPIAVCESVLVASPSYIDSHAPITCPSDLSTHQCLGYRNFAHHVWHLQNGELSESIDIQCQLTANEATALLYGSIEGMGISMQPTYLAEKYIQSGELVPILGEWKPQDMQIYVLYPSRKNMAPAVRAVIDYLSDYFQFLGKK</sequence>
<dbReference type="InterPro" id="IPR036390">
    <property type="entry name" value="WH_DNA-bd_sf"/>
</dbReference>
<evidence type="ECO:0000256" key="2">
    <source>
        <dbReference type="ARBA" id="ARBA00023015"/>
    </source>
</evidence>
<name>A0A1E5C4J7_9GAMM</name>
<keyword evidence="4" id="KW-0804">Transcription</keyword>
<feature type="domain" description="HTH lysR-type" evidence="5">
    <location>
        <begin position="1"/>
        <end position="59"/>
    </location>
</feature>
<gene>
    <name evidence="6" type="ORF">A1OK_12430</name>
</gene>
<reference evidence="6 7" key="1">
    <citation type="journal article" date="2012" name="Science">
        <title>Ecological populations of bacteria act as socially cohesive units of antibiotic production and resistance.</title>
        <authorList>
            <person name="Cordero O.X."/>
            <person name="Wildschutte H."/>
            <person name="Kirkup B."/>
            <person name="Proehl S."/>
            <person name="Ngo L."/>
            <person name="Hussain F."/>
            <person name="Le Roux F."/>
            <person name="Mincer T."/>
            <person name="Polz M.F."/>
        </authorList>
    </citation>
    <scope>NUCLEOTIDE SEQUENCE [LARGE SCALE GENOMIC DNA]</scope>
    <source>
        <strain evidence="6 7">FF-454</strain>
    </source>
</reference>
<dbReference type="InterPro" id="IPR058163">
    <property type="entry name" value="LysR-type_TF_proteobact-type"/>
</dbReference>
<evidence type="ECO:0000313" key="7">
    <source>
        <dbReference type="Proteomes" id="UP000095039"/>
    </source>
</evidence>
<dbReference type="InterPro" id="IPR036388">
    <property type="entry name" value="WH-like_DNA-bd_sf"/>
</dbReference>
<dbReference type="PANTHER" id="PTHR30537:SF35">
    <property type="entry name" value="TRANSCRIPTIONAL REGULATORY PROTEIN"/>
    <property type="match status" value="1"/>
</dbReference>
<protein>
    <submittedName>
        <fullName evidence="6">LysR family transcriptional regulator</fullName>
    </submittedName>
</protein>
<dbReference type="Gene3D" id="1.10.10.10">
    <property type="entry name" value="Winged helix-like DNA-binding domain superfamily/Winged helix DNA-binding domain"/>
    <property type="match status" value="1"/>
</dbReference>
<dbReference type="RefSeq" id="WP_016962465.1">
    <property type="nucleotide sequence ID" value="NZ_AJWN02000070.1"/>
</dbReference>
<dbReference type="SUPFAM" id="SSF53850">
    <property type="entry name" value="Periplasmic binding protein-like II"/>
    <property type="match status" value="1"/>
</dbReference>
<dbReference type="FunFam" id="1.10.10.10:FF:000001">
    <property type="entry name" value="LysR family transcriptional regulator"/>
    <property type="match status" value="1"/>
</dbReference>
<dbReference type="InterPro" id="IPR000847">
    <property type="entry name" value="LysR_HTH_N"/>
</dbReference>
<evidence type="ECO:0000313" key="6">
    <source>
        <dbReference type="EMBL" id="OEE60112.1"/>
    </source>
</evidence>
<dbReference type="SUPFAM" id="SSF46785">
    <property type="entry name" value="Winged helix' DNA-binding domain"/>
    <property type="match status" value="1"/>
</dbReference>